<gene>
    <name evidence="2" type="ORF">KVT40_008827</name>
</gene>
<dbReference type="InterPro" id="IPR038883">
    <property type="entry name" value="AN11006-like"/>
</dbReference>
<dbReference type="InterPro" id="IPR045518">
    <property type="entry name" value="2EXR"/>
</dbReference>
<feature type="domain" description="2EXR" evidence="1">
    <location>
        <begin position="130"/>
        <end position="192"/>
    </location>
</feature>
<sequence>MQRNTFRQSKSFKRSKLVQSETATGHAVIETVSPKTKSDLVVAPQSDAGVMRSLPTLSTVYGTLATSFSMDTPADQDAVFDAHRNVYRQAVTIESSIPFKMVPKVVTKEKGVDTHIFVIRMVPTERQHFRFLDLPAEIRAMILRECLTAKDPIRVDFARHSKRGVQPPKTYQSVPSAMLHVNRHLHSEAAPIFYGVNTFIFISSTLFGRFIKMIKGNADYLRDAKILHWVAASGFSAIAAFPQCHSLERLSLPDNCASHNMDENGVETLYKALQGYFARRSGADGGVESALNSVTIGRCNQTHGGAPLVTWIGRRWVHSYVCQSCEFHGKIRKRVLEAYPAVEKK</sequence>
<dbReference type="PANTHER" id="PTHR42085">
    <property type="entry name" value="F-BOX DOMAIN-CONTAINING PROTEIN"/>
    <property type="match status" value="1"/>
</dbReference>
<reference evidence="2" key="1">
    <citation type="submission" date="2021-07" db="EMBL/GenBank/DDBJ databases">
        <title>Elsinoe batatas strain:CRI-CJ2 Genome sequencing and assembly.</title>
        <authorList>
            <person name="Huang L."/>
        </authorList>
    </citation>
    <scope>NUCLEOTIDE SEQUENCE</scope>
    <source>
        <strain evidence="2">CRI-CJ2</strain>
    </source>
</reference>
<dbReference type="OrthoDB" id="5272396at2759"/>
<name>A0A8K0PBW0_9PEZI</name>
<evidence type="ECO:0000313" key="2">
    <source>
        <dbReference type="EMBL" id="KAG8623851.1"/>
    </source>
</evidence>
<evidence type="ECO:0000313" key="3">
    <source>
        <dbReference type="Proteomes" id="UP000809789"/>
    </source>
</evidence>
<accession>A0A8K0PBW0</accession>
<proteinExistence type="predicted"/>
<evidence type="ECO:0000259" key="1">
    <source>
        <dbReference type="Pfam" id="PF20150"/>
    </source>
</evidence>
<dbReference type="Pfam" id="PF20150">
    <property type="entry name" value="2EXR"/>
    <property type="match status" value="1"/>
</dbReference>
<dbReference type="Proteomes" id="UP000809789">
    <property type="component" value="Unassembled WGS sequence"/>
</dbReference>
<keyword evidence="3" id="KW-1185">Reference proteome</keyword>
<comment type="caution">
    <text evidence="2">The sequence shown here is derived from an EMBL/GenBank/DDBJ whole genome shotgun (WGS) entry which is preliminary data.</text>
</comment>
<dbReference type="AlphaFoldDB" id="A0A8K0PBW0"/>
<protein>
    <recommendedName>
        <fullName evidence="1">2EXR domain-containing protein</fullName>
    </recommendedName>
</protein>
<dbReference type="EMBL" id="JAESVG020000010">
    <property type="protein sequence ID" value="KAG8623851.1"/>
    <property type="molecule type" value="Genomic_DNA"/>
</dbReference>
<organism evidence="2 3">
    <name type="scientific">Elsinoe batatas</name>
    <dbReference type="NCBI Taxonomy" id="2601811"/>
    <lineage>
        <taxon>Eukaryota</taxon>
        <taxon>Fungi</taxon>
        <taxon>Dikarya</taxon>
        <taxon>Ascomycota</taxon>
        <taxon>Pezizomycotina</taxon>
        <taxon>Dothideomycetes</taxon>
        <taxon>Dothideomycetidae</taxon>
        <taxon>Myriangiales</taxon>
        <taxon>Elsinoaceae</taxon>
        <taxon>Elsinoe</taxon>
    </lineage>
</organism>
<dbReference type="PANTHER" id="PTHR42085:SF2">
    <property type="entry name" value="F-BOX DOMAIN-CONTAINING PROTEIN"/>
    <property type="match status" value="1"/>
</dbReference>